<gene>
    <name evidence="2" type="ORF">EYF80_046530</name>
</gene>
<dbReference type="Proteomes" id="UP000314294">
    <property type="component" value="Unassembled WGS sequence"/>
</dbReference>
<protein>
    <submittedName>
        <fullName evidence="2">Uncharacterized protein</fullName>
    </submittedName>
</protein>
<evidence type="ECO:0000313" key="2">
    <source>
        <dbReference type="EMBL" id="TNN43280.1"/>
    </source>
</evidence>
<dbReference type="EMBL" id="SRLO01000978">
    <property type="protein sequence ID" value="TNN43280.1"/>
    <property type="molecule type" value="Genomic_DNA"/>
</dbReference>
<keyword evidence="3" id="KW-1185">Reference proteome</keyword>
<evidence type="ECO:0000256" key="1">
    <source>
        <dbReference type="SAM" id="MobiDB-lite"/>
    </source>
</evidence>
<dbReference type="OrthoDB" id="5801062at2759"/>
<feature type="compositionally biased region" description="Basic and acidic residues" evidence="1">
    <location>
        <begin position="58"/>
        <end position="104"/>
    </location>
</feature>
<proteinExistence type="predicted"/>
<comment type="caution">
    <text evidence="2">The sequence shown here is derived from an EMBL/GenBank/DDBJ whole genome shotgun (WGS) entry which is preliminary data.</text>
</comment>
<dbReference type="AlphaFoldDB" id="A0A4Z2FQZ1"/>
<feature type="region of interest" description="Disordered" evidence="1">
    <location>
        <begin position="1"/>
        <end position="36"/>
    </location>
</feature>
<feature type="region of interest" description="Disordered" evidence="1">
    <location>
        <begin position="48"/>
        <end position="104"/>
    </location>
</feature>
<sequence length="104" mass="11266">MEESRARGEPAGAPLIGASPAGRSPHAGRDSQSIPAVAWTNQRRAYCPHTFVKGNQKTAERSRAEPNRAERSRAEPSGAERSRAEPSGAERSRVQPVVHVDKNK</sequence>
<name>A0A4Z2FQZ1_9TELE</name>
<evidence type="ECO:0000313" key="3">
    <source>
        <dbReference type="Proteomes" id="UP000314294"/>
    </source>
</evidence>
<accession>A0A4Z2FQZ1</accession>
<reference evidence="2 3" key="1">
    <citation type="submission" date="2019-03" db="EMBL/GenBank/DDBJ databases">
        <title>First draft genome of Liparis tanakae, snailfish: a comprehensive survey of snailfish specific genes.</title>
        <authorList>
            <person name="Kim W."/>
            <person name="Song I."/>
            <person name="Jeong J.-H."/>
            <person name="Kim D."/>
            <person name="Kim S."/>
            <person name="Ryu S."/>
            <person name="Song J.Y."/>
            <person name="Lee S.K."/>
        </authorList>
    </citation>
    <scope>NUCLEOTIDE SEQUENCE [LARGE SCALE GENOMIC DNA]</scope>
    <source>
        <tissue evidence="2">Muscle</tissue>
    </source>
</reference>
<organism evidence="2 3">
    <name type="scientific">Liparis tanakae</name>
    <name type="common">Tanaka's snailfish</name>
    <dbReference type="NCBI Taxonomy" id="230148"/>
    <lineage>
        <taxon>Eukaryota</taxon>
        <taxon>Metazoa</taxon>
        <taxon>Chordata</taxon>
        <taxon>Craniata</taxon>
        <taxon>Vertebrata</taxon>
        <taxon>Euteleostomi</taxon>
        <taxon>Actinopterygii</taxon>
        <taxon>Neopterygii</taxon>
        <taxon>Teleostei</taxon>
        <taxon>Neoteleostei</taxon>
        <taxon>Acanthomorphata</taxon>
        <taxon>Eupercaria</taxon>
        <taxon>Perciformes</taxon>
        <taxon>Cottioidei</taxon>
        <taxon>Cottales</taxon>
        <taxon>Liparidae</taxon>
        <taxon>Liparis</taxon>
    </lineage>
</organism>